<dbReference type="FunFam" id="3.40.50.10440:FF:000001">
    <property type="entry name" value="Dihydroxyacetone kinase, DhaK subunit"/>
    <property type="match status" value="1"/>
</dbReference>
<evidence type="ECO:0000313" key="21">
    <source>
        <dbReference type="EMBL" id="WPK27006.1"/>
    </source>
</evidence>
<evidence type="ECO:0000259" key="20">
    <source>
        <dbReference type="PROSITE" id="PS51481"/>
    </source>
</evidence>
<dbReference type="SMART" id="SM01120">
    <property type="entry name" value="Dak2"/>
    <property type="match status" value="1"/>
</dbReference>
<evidence type="ECO:0000256" key="12">
    <source>
        <dbReference type="ARBA" id="ARBA00048898"/>
    </source>
</evidence>
<dbReference type="GO" id="GO:0019563">
    <property type="term" value="P:glycerol catabolic process"/>
    <property type="evidence" value="ECO:0007669"/>
    <property type="project" value="TreeGrafter"/>
</dbReference>
<proteinExistence type="inferred from homology"/>
<gene>
    <name evidence="21" type="ORF">PUMCH_004377</name>
</gene>
<dbReference type="GeneID" id="88175438"/>
<dbReference type="PROSITE" id="PS51480">
    <property type="entry name" value="DHAL"/>
    <property type="match status" value="1"/>
</dbReference>
<name>A0AAX4HF89_9ASCO</name>
<comment type="pathway">
    <text evidence="2">Polyol metabolism; glycerol fermentation; glycerone phosphate from glycerol (oxidative route): step 2/2.</text>
</comment>
<dbReference type="Gene3D" id="3.30.1180.20">
    <property type="entry name" value="Dihydroxyacetone kinase, domain 2"/>
    <property type="match status" value="1"/>
</dbReference>
<evidence type="ECO:0000256" key="3">
    <source>
        <dbReference type="ARBA" id="ARBA00008757"/>
    </source>
</evidence>
<dbReference type="EMBL" id="CP138898">
    <property type="protein sequence ID" value="WPK27006.1"/>
    <property type="molecule type" value="Genomic_DNA"/>
</dbReference>
<evidence type="ECO:0000256" key="2">
    <source>
        <dbReference type="ARBA" id="ARBA00004778"/>
    </source>
</evidence>
<dbReference type="PANTHER" id="PTHR28629">
    <property type="entry name" value="TRIOKINASE/FMN CYCLASE"/>
    <property type="match status" value="1"/>
</dbReference>
<dbReference type="RefSeq" id="XP_062879385.1">
    <property type="nucleotide sequence ID" value="XM_063023315.1"/>
</dbReference>
<evidence type="ECO:0000256" key="5">
    <source>
        <dbReference type="ARBA" id="ARBA00012110"/>
    </source>
</evidence>
<dbReference type="InterPro" id="IPR050861">
    <property type="entry name" value="Dihydroxyacetone_Kinase"/>
</dbReference>
<evidence type="ECO:0000256" key="17">
    <source>
        <dbReference type="PIRSR" id="PIRSR612734-1"/>
    </source>
</evidence>
<evidence type="ECO:0000256" key="16">
    <source>
        <dbReference type="ARBA" id="ARBA00083754"/>
    </source>
</evidence>
<evidence type="ECO:0000256" key="14">
    <source>
        <dbReference type="ARBA" id="ARBA00075491"/>
    </source>
</evidence>
<dbReference type="Pfam" id="PF02734">
    <property type="entry name" value="Dak2"/>
    <property type="match status" value="1"/>
</dbReference>
<keyword evidence="10" id="KW-0067">ATP-binding</keyword>
<evidence type="ECO:0000256" key="18">
    <source>
        <dbReference type="PIRSR" id="PIRSR612734-2"/>
    </source>
</evidence>
<sequence>MVSTKHWKYPENEDIVLNALRGLAATNPTIRLIPSERVVYRPTEHKNKVAVISGGGAGHEPLHSGFVGENLLDAAVSGSIFASPSTKQIMAAVKATAKKEHGALIVVKNYTGDILHFGLVAERAKRDGIDVELVVVSDDVAVGRTQNEMVGRRGLAGTALVHKIVGAASNTGASLAELTELGKKVNSLLATMSASLARTSVPGRKAEEDDQDDENTAELGLGIHNEPGEKIDIPEIRNLVQTLYDRILDPKDKERHYLEIEDEDEYVLLINNIGGTSSLELYAITHFLLEGCPLKKKPSRILVSDFVTSLNSPGFSLTIMNLSKLSTSVFSQSQILLFLDLETDAPGWKPKTYDQKAWEEVRKDEGSSEDHAKVPHSSLKVDGEKFASALQKAMDSVIEKEPLITKYDTLVGDGDCGETLKNGATGILEALKNDSEFRKNINDPVATLSAVTEIVEDKMGGTSGGLYAIYLTSLVKNLSNASEISSSVVAEAIYDALYDGLFKYTKAREGGRTLVDTLQPFANTLKETGDLSSLVEAARKGCKNTAELHAKFGRASYVSEEDFKKEGGIPDPGAVGLLALIEGFTSLY</sequence>
<evidence type="ECO:0000256" key="4">
    <source>
        <dbReference type="ARBA" id="ARBA00012107"/>
    </source>
</evidence>
<dbReference type="SUPFAM" id="SSF101473">
    <property type="entry name" value="DhaL-like"/>
    <property type="match status" value="1"/>
</dbReference>
<keyword evidence="8" id="KW-0418">Kinase</keyword>
<evidence type="ECO:0000256" key="11">
    <source>
        <dbReference type="ARBA" id="ARBA00047974"/>
    </source>
</evidence>
<keyword evidence="6" id="KW-0808">Transferase</keyword>
<protein>
    <recommendedName>
        <fullName evidence="13">Dihydroxyacetone kinase</fullName>
        <ecNumber evidence="5">2.7.1.28</ecNumber>
        <ecNumber evidence="4">2.7.1.29</ecNumber>
    </recommendedName>
    <alternativeName>
        <fullName evidence="14">Glycerone kinase</fullName>
    </alternativeName>
    <alternativeName>
        <fullName evidence="15">Triokinase</fullName>
    </alternativeName>
    <alternativeName>
        <fullName evidence="16">Triose kinase</fullName>
    </alternativeName>
</protein>
<dbReference type="Pfam" id="PF02733">
    <property type="entry name" value="Dak1"/>
    <property type="match status" value="1"/>
</dbReference>
<dbReference type="NCBIfam" id="TIGR02361">
    <property type="entry name" value="dak_ATP"/>
    <property type="match status" value="1"/>
</dbReference>
<feature type="domain" description="DhaL" evidence="19">
    <location>
        <begin position="384"/>
        <end position="586"/>
    </location>
</feature>
<keyword evidence="7" id="KW-0547">Nucleotide-binding</keyword>
<dbReference type="Proteomes" id="UP001338582">
    <property type="component" value="Chromosome 5"/>
</dbReference>
<dbReference type="GO" id="GO:0005524">
    <property type="term" value="F:ATP binding"/>
    <property type="evidence" value="ECO:0007669"/>
    <property type="project" value="UniProtKB-KW"/>
</dbReference>
<evidence type="ECO:0000256" key="15">
    <source>
        <dbReference type="ARBA" id="ARBA00079901"/>
    </source>
</evidence>
<dbReference type="KEGG" id="asau:88175438"/>
<comment type="catalytic activity">
    <reaction evidence="12">
        <text>dihydroxyacetone + ATP = dihydroxyacetone phosphate + ADP + H(+)</text>
        <dbReference type="Rhea" id="RHEA:15773"/>
        <dbReference type="ChEBI" id="CHEBI:15378"/>
        <dbReference type="ChEBI" id="CHEBI:16016"/>
        <dbReference type="ChEBI" id="CHEBI:30616"/>
        <dbReference type="ChEBI" id="CHEBI:57642"/>
        <dbReference type="ChEBI" id="CHEBI:456216"/>
        <dbReference type="EC" id="2.7.1.29"/>
    </reaction>
</comment>
<dbReference type="FunFam" id="3.30.1180.20:FF:000001">
    <property type="entry name" value="Dihydroxyacetone kinase 1"/>
    <property type="match status" value="1"/>
</dbReference>
<evidence type="ECO:0000259" key="19">
    <source>
        <dbReference type="PROSITE" id="PS51480"/>
    </source>
</evidence>
<dbReference type="FunFam" id="1.25.40.340:FF:000001">
    <property type="entry name" value="Dihydroxyacetone kinase 1"/>
    <property type="match status" value="1"/>
</dbReference>
<comment type="catalytic activity">
    <reaction evidence="11">
        <text>D-glyceraldehyde + ATP = D-glyceraldehyde 3-phosphate + ADP + H(+)</text>
        <dbReference type="Rhea" id="RHEA:13941"/>
        <dbReference type="ChEBI" id="CHEBI:15378"/>
        <dbReference type="ChEBI" id="CHEBI:17378"/>
        <dbReference type="ChEBI" id="CHEBI:30616"/>
        <dbReference type="ChEBI" id="CHEBI:59776"/>
        <dbReference type="ChEBI" id="CHEBI:456216"/>
        <dbReference type="EC" id="2.7.1.28"/>
    </reaction>
</comment>
<dbReference type="GO" id="GO:0061610">
    <property type="term" value="P:glycerol to glycerone phosphate metabolic process"/>
    <property type="evidence" value="ECO:0007669"/>
    <property type="project" value="UniProtKB-ARBA"/>
</dbReference>
<feature type="active site" description="Tele-hemiaminal-histidine intermediate" evidence="17">
    <location>
        <position position="224"/>
    </location>
</feature>
<dbReference type="InterPro" id="IPR012734">
    <property type="entry name" value="DhaK_ATP"/>
</dbReference>
<comment type="function">
    <text evidence="1">Catalyzes both the phosphorylation of dihydroxyacetone and of glyceraldehyde.</text>
</comment>
<dbReference type="InterPro" id="IPR004006">
    <property type="entry name" value="DhaK_dom"/>
</dbReference>
<dbReference type="PROSITE" id="PS51481">
    <property type="entry name" value="DHAK"/>
    <property type="match status" value="1"/>
</dbReference>
<evidence type="ECO:0000256" key="10">
    <source>
        <dbReference type="ARBA" id="ARBA00022840"/>
    </source>
</evidence>
<dbReference type="EC" id="2.7.1.29" evidence="4"/>
<feature type="binding site" evidence="18">
    <location>
        <position position="108"/>
    </location>
    <ligand>
        <name>substrate</name>
    </ligand>
</feature>
<feature type="domain" description="DhaK" evidence="20">
    <location>
        <begin position="11"/>
        <end position="348"/>
    </location>
</feature>
<dbReference type="Gene3D" id="1.25.40.340">
    <property type="match status" value="1"/>
</dbReference>
<dbReference type="EC" id="2.7.1.28" evidence="5"/>
<dbReference type="GO" id="GO:0005829">
    <property type="term" value="C:cytosol"/>
    <property type="evidence" value="ECO:0007669"/>
    <property type="project" value="TreeGrafter"/>
</dbReference>
<evidence type="ECO:0000256" key="6">
    <source>
        <dbReference type="ARBA" id="ARBA00022679"/>
    </source>
</evidence>
<dbReference type="SUPFAM" id="SSF82549">
    <property type="entry name" value="DAK1/DegV-like"/>
    <property type="match status" value="1"/>
</dbReference>
<comment type="similarity">
    <text evidence="3">Belongs to the dihydroxyacetone kinase (DAK) family.</text>
</comment>
<dbReference type="GO" id="GO:0004371">
    <property type="term" value="F:glycerone kinase activity"/>
    <property type="evidence" value="ECO:0007669"/>
    <property type="project" value="UniProtKB-EC"/>
</dbReference>
<dbReference type="InterPro" id="IPR036117">
    <property type="entry name" value="DhaL_dom_sf"/>
</dbReference>
<keyword evidence="22" id="KW-1185">Reference proteome</keyword>
<feature type="binding site" evidence="18">
    <location>
        <begin position="56"/>
        <end position="59"/>
    </location>
    <ligand>
        <name>substrate</name>
    </ligand>
</feature>
<dbReference type="Gene3D" id="3.40.50.10440">
    <property type="entry name" value="Dihydroxyacetone kinase, domain 1"/>
    <property type="match status" value="1"/>
</dbReference>
<keyword evidence="9" id="KW-0319">Glycerol metabolism</keyword>
<reference evidence="21 22" key="1">
    <citation type="submission" date="2023-10" db="EMBL/GenBank/DDBJ databases">
        <title>Draft Genome Sequence of Candida saopaulonensis from a very Premature Infant with Sepsis.</title>
        <authorList>
            <person name="Ning Y."/>
            <person name="Dai R."/>
            <person name="Xiao M."/>
            <person name="Xu Y."/>
            <person name="Yan Q."/>
            <person name="Zhang L."/>
        </authorList>
    </citation>
    <scope>NUCLEOTIDE SEQUENCE [LARGE SCALE GENOMIC DNA]</scope>
    <source>
        <strain evidence="21 22">19XY460</strain>
    </source>
</reference>
<organism evidence="21 22">
    <name type="scientific">Australozyma saopauloensis</name>
    <dbReference type="NCBI Taxonomy" id="291208"/>
    <lineage>
        <taxon>Eukaryota</taxon>
        <taxon>Fungi</taxon>
        <taxon>Dikarya</taxon>
        <taxon>Ascomycota</taxon>
        <taxon>Saccharomycotina</taxon>
        <taxon>Pichiomycetes</taxon>
        <taxon>Metschnikowiaceae</taxon>
        <taxon>Australozyma</taxon>
    </lineage>
</organism>
<dbReference type="GO" id="GO:0050354">
    <property type="term" value="F:triokinase activity"/>
    <property type="evidence" value="ECO:0007669"/>
    <property type="project" value="UniProtKB-EC"/>
</dbReference>
<evidence type="ECO:0000256" key="7">
    <source>
        <dbReference type="ARBA" id="ARBA00022741"/>
    </source>
</evidence>
<evidence type="ECO:0000313" key="22">
    <source>
        <dbReference type="Proteomes" id="UP001338582"/>
    </source>
</evidence>
<evidence type="ECO:0000256" key="9">
    <source>
        <dbReference type="ARBA" id="ARBA00022798"/>
    </source>
</evidence>
<feature type="binding site" evidence="18">
    <location>
        <position position="113"/>
    </location>
    <ligand>
        <name>substrate</name>
    </ligand>
</feature>
<evidence type="ECO:0000256" key="1">
    <source>
        <dbReference type="ARBA" id="ARBA00003264"/>
    </source>
</evidence>
<evidence type="ECO:0000256" key="13">
    <source>
        <dbReference type="ARBA" id="ARBA00068178"/>
    </source>
</evidence>
<accession>A0AAX4HF89</accession>
<dbReference type="AlphaFoldDB" id="A0AAX4HF89"/>
<evidence type="ECO:0000256" key="8">
    <source>
        <dbReference type="ARBA" id="ARBA00022777"/>
    </source>
</evidence>
<dbReference type="PANTHER" id="PTHR28629:SF4">
    <property type="entry name" value="TRIOKINASE_FMN CYCLASE"/>
    <property type="match status" value="1"/>
</dbReference>
<dbReference type="InterPro" id="IPR004007">
    <property type="entry name" value="DhaL_dom"/>
</dbReference>